<evidence type="ECO:0000259" key="9">
    <source>
        <dbReference type="PROSITE" id="PS50885"/>
    </source>
</evidence>
<comment type="subcellular location">
    <subcellularLocation>
        <location evidence="1">Cell membrane</location>
    </subcellularLocation>
</comment>
<accession>A0ABT9WGD3</accession>
<dbReference type="Gene3D" id="6.10.340.10">
    <property type="match status" value="1"/>
</dbReference>
<gene>
    <name evidence="10" type="ORF">J2T19_003803</name>
</gene>
<dbReference type="Proteomes" id="UP001233836">
    <property type="component" value="Unassembled WGS sequence"/>
</dbReference>
<comment type="caution">
    <text evidence="10">The sequence shown here is derived from an EMBL/GenBank/DDBJ whole genome shotgun (WGS) entry which is preliminary data.</text>
</comment>
<name>A0ABT9WGD3_9BACL</name>
<dbReference type="PANTHER" id="PTHR32089:SF112">
    <property type="entry name" value="LYSOZYME-LIKE PROTEIN-RELATED"/>
    <property type="match status" value="1"/>
</dbReference>
<dbReference type="SMART" id="SM00283">
    <property type="entry name" value="MA"/>
    <property type="match status" value="1"/>
</dbReference>
<comment type="similarity">
    <text evidence="5">Belongs to the methyl-accepting chemotaxis (MCP) protein family.</text>
</comment>
<dbReference type="SMART" id="SM00304">
    <property type="entry name" value="HAMP"/>
    <property type="match status" value="1"/>
</dbReference>
<evidence type="ECO:0000256" key="7">
    <source>
        <dbReference type="SAM" id="Phobius"/>
    </source>
</evidence>
<dbReference type="PANTHER" id="PTHR32089">
    <property type="entry name" value="METHYL-ACCEPTING CHEMOTAXIS PROTEIN MCPB"/>
    <property type="match status" value="1"/>
</dbReference>
<evidence type="ECO:0000256" key="5">
    <source>
        <dbReference type="ARBA" id="ARBA00029447"/>
    </source>
</evidence>
<dbReference type="InterPro" id="IPR003660">
    <property type="entry name" value="HAMP_dom"/>
</dbReference>
<protein>
    <submittedName>
        <fullName evidence="10">Methyl-accepting chemotaxis protein</fullName>
    </submittedName>
</protein>
<keyword evidence="7" id="KW-0812">Transmembrane</keyword>
<sequence>MIKNSIKHKIIWPIIIIFIVVISVLVLIVNQFTTKSLNNKGITTMEVAKISIENAILSRKAAENVMEQEMFGQATLISYLVDQNLTYEQAVELVTRSGMDEIWVTDSDGQVELSTFDKDANLNFGADPSQQAYEFMDLITGKRDQVAQPAQPRTVDPKIYKYVGVGGWSSPRIVQVGRDGQRLTELDQQIGAQALIEQLKTSLSSDVLFSGILDEKGKLLYSSDGNLDGLESFITDAFQKSVQASSTEQVHAQYNGQRADYYITSLSDGRGFILALSTKVIDDMNITTILSAAVGLLLVIIVVFLVVSAQMRRVRQLQQAMESISRGDGDLTQRLQVNSKDEIGQLAESTNHFINQIHSIVTDVKMATTASKQDAASITDNTLHTVEITREIRIAIEEMANNSGRHAEDMHNGVVAIQQLSKQVEDTKHNTNMLFEYNQVIGDKQAKGLHTVAILSDSMTQNVQVFDDMSSKLTQLKNDIDAISQMTETITGISRETNLLALNASIEASRAGEHGKGFAVVAAQVRVLSEQTRASAVQIQTLIENVQTSAAVTLQSMAKAENMVQLQETTVTEVTDAFANIKDTLASVSEFTDHIVTSMDNLVDSRQQLSLLLEGTSAASEETAASSEEVLASTETQVSLFENVSSLTTNLNVTLSELQRQVDRFKV</sequence>
<dbReference type="Gene3D" id="1.10.287.950">
    <property type="entry name" value="Methyl-accepting chemotaxis protein"/>
    <property type="match status" value="1"/>
</dbReference>
<dbReference type="PROSITE" id="PS50111">
    <property type="entry name" value="CHEMOTAXIS_TRANSDUC_2"/>
    <property type="match status" value="1"/>
</dbReference>
<keyword evidence="4 6" id="KW-0807">Transducer</keyword>
<feature type="transmembrane region" description="Helical" evidence="7">
    <location>
        <begin position="286"/>
        <end position="307"/>
    </location>
</feature>
<evidence type="ECO:0000256" key="1">
    <source>
        <dbReference type="ARBA" id="ARBA00004236"/>
    </source>
</evidence>
<dbReference type="Pfam" id="PF00672">
    <property type="entry name" value="HAMP"/>
    <property type="match status" value="1"/>
</dbReference>
<keyword evidence="3 7" id="KW-0472">Membrane</keyword>
<dbReference type="CDD" id="cd06225">
    <property type="entry name" value="HAMP"/>
    <property type="match status" value="1"/>
</dbReference>
<organism evidence="10 11">
    <name type="scientific">Paenibacillus tundrae</name>
    <dbReference type="NCBI Taxonomy" id="528187"/>
    <lineage>
        <taxon>Bacteria</taxon>
        <taxon>Bacillati</taxon>
        <taxon>Bacillota</taxon>
        <taxon>Bacilli</taxon>
        <taxon>Bacillales</taxon>
        <taxon>Paenibacillaceae</taxon>
        <taxon>Paenibacillus</taxon>
    </lineage>
</organism>
<keyword evidence="11" id="KW-1185">Reference proteome</keyword>
<feature type="domain" description="Methyl-accepting transducer" evidence="8">
    <location>
        <begin position="381"/>
        <end position="631"/>
    </location>
</feature>
<evidence type="ECO:0000256" key="2">
    <source>
        <dbReference type="ARBA" id="ARBA00022475"/>
    </source>
</evidence>
<dbReference type="RefSeq" id="WP_307218394.1">
    <property type="nucleotide sequence ID" value="NZ_JAUSTI010000010.1"/>
</dbReference>
<evidence type="ECO:0000313" key="11">
    <source>
        <dbReference type="Proteomes" id="UP001233836"/>
    </source>
</evidence>
<evidence type="ECO:0000259" key="8">
    <source>
        <dbReference type="PROSITE" id="PS50111"/>
    </source>
</evidence>
<feature type="transmembrane region" description="Helical" evidence="7">
    <location>
        <begin position="12"/>
        <end position="32"/>
    </location>
</feature>
<dbReference type="SUPFAM" id="SSF58104">
    <property type="entry name" value="Methyl-accepting chemotaxis protein (MCP) signaling domain"/>
    <property type="match status" value="1"/>
</dbReference>
<feature type="domain" description="HAMP" evidence="9">
    <location>
        <begin position="308"/>
        <end position="362"/>
    </location>
</feature>
<evidence type="ECO:0000256" key="6">
    <source>
        <dbReference type="PROSITE-ProRule" id="PRU00284"/>
    </source>
</evidence>
<evidence type="ECO:0000256" key="4">
    <source>
        <dbReference type="ARBA" id="ARBA00023224"/>
    </source>
</evidence>
<evidence type="ECO:0000313" key="10">
    <source>
        <dbReference type="EMBL" id="MDQ0172326.1"/>
    </source>
</evidence>
<proteinExistence type="inferred from homology"/>
<dbReference type="InterPro" id="IPR004089">
    <property type="entry name" value="MCPsignal_dom"/>
</dbReference>
<reference evidence="10 11" key="1">
    <citation type="submission" date="2023-07" db="EMBL/GenBank/DDBJ databases">
        <title>Sorghum-associated microbial communities from plants grown in Nebraska, USA.</title>
        <authorList>
            <person name="Schachtman D."/>
        </authorList>
    </citation>
    <scope>NUCLEOTIDE SEQUENCE [LARGE SCALE GENOMIC DNA]</scope>
    <source>
        <strain evidence="10 11">DS1314</strain>
    </source>
</reference>
<dbReference type="PROSITE" id="PS50885">
    <property type="entry name" value="HAMP"/>
    <property type="match status" value="1"/>
</dbReference>
<evidence type="ECO:0000256" key="3">
    <source>
        <dbReference type="ARBA" id="ARBA00023136"/>
    </source>
</evidence>
<dbReference type="Pfam" id="PF00015">
    <property type="entry name" value="MCPsignal"/>
    <property type="match status" value="1"/>
</dbReference>
<keyword evidence="2" id="KW-1003">Cell membrane</keyword>
<keyword evidence="7" id="KW-1133">Transmembrane helix</keyword>
<dbReference type="EMBL" id="JAUSTI010000010">
    <property type="protein sequence ID" value="MDQ0172326.1"/>
    <property type="molecule type" value="Genomic_DNA"/>
</dbReference>